<feature type="signal peptide" evidence="5">
    <location>
        <begin position="1"/>
        <end position="24"/>
    </location>
</feature>
<gene>
    <name evidence="7" type="ORF">MFU01_18280</name>
    <name evidence="8" type="ORF">SAMN05443572_104581</name>
</gene>
<dbReference type="RefSeq" id="WP_245772328.1">
    <property type="nucleotide sequence ID" value="NZ_BJXR01000017.1"/>
</dbReference>
<dbReference type="GO" id="GO:0046872">
    <property type="term" value="F:metal ion binding"/>
    <property type="evidence" value="ECO:0007669"/>
    <property type="project" value="UniProtKB-KW"/>
</dbReference>
<dbReference type="Proteomes" id="UP000321514">
    <property type="component" value="Unassembled WGS sequence"/>
</dbReference>
<dbReference type="InterPro" id="IPR036909">
    <property type="entry name" value="Cyt_c-like_dom_sf"/>
</dbReference>
<dbReference type="Proteomes" id="UP000183760">
    <property type="component" value="Unassembled WGS sequence"/>
</dbReference>
<dbReference type="GO" id="GO:0009055">
    <property type="term" value="F:electron transfer activity"/>
    <property type="evidence" value="ECO:0007669"/>
    <property type="project" value="InterPro"/>
</dbReference>
<feature type="chain" id="PRO_5023081279" description="Cytochrome c domain-containing protein" evidence="5">
    <location>
        <begin position="25"/>
        <end position="279"/>
    </location>
</feature>
<name>A0A511SY00_MYXFU</name>
<keyword evidence="2" id="KW-0479">Metal-binding</keyword>
<dbReference type="InterPro" id="IPR009056">
    <property type="entry name" value="Cyt_c-like_dom"/>
</dbReference>
<dbReference type="EMBL" id="BJXR01000017">
    <property type="protein sequence ID" value="GEN06791.1"/>
    <property type="molecule type" value="Genomic_DNA"/>
</dbReference>
<reference evidence="7 10" key="2">
    <citation type="submission" date="2019-07" db="EMBL/GenBank/DDBJ databases">
        <title>Whole genome shotgun sequence of Myxococcus fulvus NBRC 100333.</title>
        <authorList>
            <person name="Hosoyama A."/>
            <person name="Uohara A."/>
            <person name="Ohji S."/>
            <person name="Ichikawa N."/>
        </authorList>
    </citation>
    <scope>NUCLEOTIDE SEQUENCE [LARGE SCALE GENOMIC DNA]</scope>
    <source>
        <strain evidence="7 10">NBRC 100333</strain>
    </source>
</reference>
<accession>A0A511SY00</accession>
<proteinExistence type="predicted"/>
<evidence type="ECO:0000256" key="1">
    <source>
        <dbReference type="ARBA" id="ARBA00022617"/>
    </source>
</evidence>
<dbReference type="Pfam" id="PF21342">
    <property type="entry name" value="SoxA-TsdA_cyt-c"/>
    <property type="match status" value="1"/>
</dbReference>
<organism evidence="7 10">
    <name type="scientific">Myxococcus fulvus</name>
    <dbReference type="NCBI Taxonomy" id="33"/>
    <lineage>
        <taxon>Bacteria</taxon>
        <taxon>Pseudomonadati</taxon>
        <taxon>Myxococcota</taxon>
        <taxon>Myxococcia</taxon>
        <taxon>Myxococcales</taxon>
        <taxon>Cystobacterineae</taxon>
        <taxon>Myxococcaceae</taxon>
        <taxon>Myxococcus</taxon>
    </lineage>
</organism>
<evidence type="ECO:0000256" key="4">
    <source>
        <dbReference type="SAM" id="MobiDB-lite"/>
    </source>
</evidence>
<evidence type="ECO:0000313" key="7">
    <source>
        <dbReference type="EMBL" id="GEN06791.1"/>
    </source>
</evidence>
<feature type="domain" description="Cytochrome c" evidence="6">
    <location>
        <begin position="199"/>
        <end position="273"/>
    </location>
</feature>
<dbReference type="EMBL" id="FOIB01000004">
    <property type="protein sequence ID" value="SEU04943.1"/>
    <property type="molecule type" value="Genomic_DNA"/>
</dbReference>
<dbReference type="AlphaFoldDB" id="A0A511SY00"/>
<keyword evidence="3" id="KW-0408">Iron</keyword>
<keyword evidence="1" id="KW-0349">Heme</keyword>
<reference evidence="8 9" key="1">
    <citation type="submission" date="2016-10" db="EMBL/GenBank/DDBJ databases">
        <authorList>
            <person name="Varghese N."/>
            <person name="Submissions S."/>
        </authorList>
    </citation>
    <scope>NUCLEOTIDE SEQUENCE [LARGE SCALE GENOMIC DNA]</scope>
    <source>
        <strain evidence="8 9">DSM 16525</strain>
    </source>
</reference>
<evidence type="ECO:0000256" key="5">
    <source>
        <dbReference type="SAM" id="SignalP"/>
    </source>
</evidence>
<feature type="region of interest" description="Disordered" evidence="4">
    <location>
        <begin position="111"/>
        <end position="149"/>
    </location>
</feature>
<evidence type="ECO:0000313" key="9">
    <source>
        <dbReference type="Proteomes" id="UP000183760"/>
    </source>
</evidence>
<keyword evidence="9" id="KW-1185">Reference proteome</keyword>
<evidence type="ECO:0000259" key="6">
    <source>
        <dbReference type="Pfam" id="PF21342"/>
    </source>
</evidence>
<keyword evidence="5" id="KW-0732">Signal</keyword>
<evidence type="ECO:0000313" key="8">
    <source>
        <dbReference type="EMBL" id="SEU04943.1"/>
    </source>
</evidence>
<comment type="caution">
    <text evidence="7">The sequence shown here is derived from an EMBL/GenBank/DDBJ whole genome shotgun (WGS) entry which is preliminary data.</text>
</comment>
<evidence type="ECO:0000313" key="10">
    <source>
        <dbReference type="Proteomes" id="UP000321514"/>
    </source>
</evidence>
<protein>
    <recommendedName>
        <fullName evidence="6">Cytochrome c domain-containing protein</fullName>
    </recommendedName>
</protein>
<dbReference type="STRING" id="1334629.MFUL124B02_39330"/>
<evidence type="ECO:0000256" key="2">
    <source>
        <dbReference type="ARBA" id="ARBA00022723"/>
    </source>
</evidence>
<sequence>MNFRMKLWVGTGALLSFAGGVALATSPAERPKASSLKAEPLPRHQVPVSKDGNLVVGMCDGQTSLEVKGVKEGESLTREQAQRVSDELMAAWHQKNPDATWDPPPVRRVVAQAPKQPQKQPQPNPPMGTNQPSTGGVVREGGVTAESGGREVRKEAGANIQDGHSYGAFTPRDEAVWAASTQQFVEEGHRVFHDAAAVGGTIAVSCDMCHPDASNTHPETYPKYQVQLGRVALLRDMINWCIENPVRGKPLADGDPRMRAMEAYIYAQRKGVKLEYGKK</sequence>
<dbReference type="SUPFAM" id="SSF46626">
    <property type="entry name" value="Cytochrome c"/>
    <property type="match status" value="1"/>
</dbReference>
<dbReference type="GO" id="GO:0020037">
    <property type="term" value="F:heme binding"/>
    <property type="evidence" value="ECO:0007669"/>
    <property type="project" value="InterPro"/>
</dbReference>
<evidence type="ECO:0000256" key="3">
    <source>
        <dbReference type="ARBA" id="ARBA00023004"/>
    </source>
</evidence>
<dbReference type="Gene3D" id="1.10.760.10">
    <property type="entry name" value="Cytochrome c-like domain"/>
    <property type="match status" value="1"/>
</dbReference>